<feature type="compositionally biased region" description="Low complexity" evidence="6">
    <location>
        <begin position="596"/>
        <end position="607"/>
    </location>
</feature>
<dbReference type="SMART" id="SM00066">
    <property type="entry name" value="GAL4"/>
    <property type="match status" value="2"/>
</dbReference>
<evidence type="ECO:0000256" key="3">
    <source>
        <dbReference type="ARBA" id="ARBA00023015"/>
    </source>
</evidence>
<feature type="domain" description="Zn(2)-C6 fungal-type" evidence="7">
    <location>
        <begin position="13"/>
        <end position="43"/>
    </location>
</feature>
<comment type="subcellular location">
    <subcellularLocation>
        <location evidence="1">Nucleus</location>
    </subcellularLocation>
</comment>
<evidence type="ECO:0000259" key="7">
    <source>
        <dbReference type="PROSITE" id="PS50048"/>
    </source>
</evidence>
<dbReference type="AlphaFoldDB" id="A0A8H7PVV7"/>
<evidence type="ECO:0000256" key="5">
    <source>
        <dbReference type="ARBA" id="ARBA00023242"/>
    </source>
</evidence>
<keyword evidence="2" id="KW-0479">Metal-binding</keyword>
<dbReference type="Pfam" id="PF00172">
    <property type="entry name" value="Zn_clus"/>
    <property type="match status" value="2"/>
</dbReference>
<dbReference type="InterPro" id="IPR050815">
    <property type="entry name" value="TF_fung"/>
</dbReference>
<dbReference type="PROSITE" id="PS50048">
    <property type="entry name" value="ZN2_CY6_FUNGAL_2"/>
    <property type="match status" value="2"/>
</dbReference>
<evidence type="ECO:0000256" key="1">
    <source>
        <dbReference type="ARBA" id="ARBA00004123"/>
    </source>
</evidence>
<evidence type="ECO:0000313" key="8">
    <source>
        <dbReference type="EMBL" id="KAG2181287.1"/>
    </source>
</evidence>
<organism evidence="8 9">
    <name type="scientific">Mortierella isabellina</name>
    <name type="common">Filamentous fungus</name>
    <name type="synonym">Umbelopsis isabellina</name>
    <dbReference type="NCBI Taxonomy" id="91625"/>
    <lineage>
        <taxon>Eukaryota</taxon>
        <taxon>Fungi</taxon>
        <taxon>Fungi incertae sedis</taxon>
        <taxon>Mucoromycota</taxon>
        <taxon>Mucoromycotina</taxon>
        <taxon>Umbelopsidomycetes</taxon>
        <taxon>Umbelopsidales</taxon>
        <taxon>Umbelopsidaceae</taxon>
        <taxon>Umbelopsis</taxon>
    </lineage>
</organism>
<evidence type="ECO:0000313" key="9">
    <source>
        <dbReference type="Proteomes" id="UP000654370"/>
    </source>
</evidence>
<dbReference type="InterPro" id="IPR036864">
    <property type="entry name" value="Zn2-C6_fun-type_DNA-bd_sf"/>
</dbReference>
<name>A0A8H7PVV7_MORIS</name>
<comment type="caution">
    <text evidence="8">The sequence shown here is derived from an EMBL/GenBank/DDBJ whole genome shotgun (WGS) entry which is preliminary data.</text>
</comment>
<evidence type="ECO:0000256" key="2">
    <source>
        <dbReference type="ARBA" id="ARBA00022723"/>
    </source>
</evidence>
<dbReference type="GO" id="GO:0006351">
    <property type="term" value="P:DNA-templated transcription"/>
    <property type="evidence" value="ECO:0007669"/>
    <property type="project" value="InterPro"/>
</dbReference>
<dbReference type="OrthoDB" id="103349at2759"/>
<protein>
    <recommendedName>
        <fullName evidence="7">Zn(2)-C6 fungal-type domain-containing protein</fullName>
    </recommendedName>
</protein>
<keyword evidence="5" id="KW-0539">Nucleus</keyword>
<dbReference type="Pfam" id="PF04082">
    <property type="entry name" value="Fungal_trans"/>
    <property type="match status" value="1"/>
</dbReference>
<feature type="domain" description="Zn(2)-C6 fungal-type" evidence="7">
    <location>
        <begin position="78"/>
        <end position="108"/>
    </location>
</feature>
<dbReference type="GO" id="GO:0008270">
    <property type="term" value="F:zinc ion binding"/>
    <property type="evidence" value="ECO:0007669"/>
    <property type="project" value="InterPro"/>
</dbReference>
<dbReference type="Gene3D" id="4.10.240.10">
    <property type="entry name" value="Zn(2)-C6 fungal-type DNA-binding domain"/>
    <property type="match status" value="2"/>
</dbReference>
<keyword evidence="9" id="KW-1185">Reference proteome</keyword>
<accession>A0A8H7PVV7</accession>
<sequence length="684" mass="77307">MLKKSTNRRSRSGCLTCRARKVKCDSNYGVCGNCRRLQEICRRGTHSGDNISPNLEHSPESLLTFTKAGMKRRRTLTSCQNCRLLKRKCSGDRPACHRCQEKKLICIFDDNQQAVLSPSPHFDSASLPSENVQLPAMKLLQNRATQLPDKVMVRTLVEKFFTEIYPCRMFGFIHKPSFMIRLEQGFGATPEEEAMLLSICALGTKSNYSEAPQLWDTGVQWARQAHHLLTDSYNTISISNLMTVILLHEHDLRSGKLSSCFLLSGMAARMAQALQINLEYDLDVLCDKSTMSCTEKECRRRLLWACYFLDSSTSSGVKQLSLIDESDIKIQLPCSEDNFLFQRPCITETIIPGEVLKFINIFDQAISPSTNMDYRAHYVRIVRIRTKVLSYVKRFMEDEDPWSPTSEFSEILSELATWKLNLPSDLSITPAIIYIRKDQGLLSTLFHIHLLYHLCFCDLYRIVMPGLSYPKSSSIEAIQIAAPIEFLVESQDACYEHACDMSDIFQKSLDIGSLSFTDPGIAIAAHEATRVQVLYITQLATDRMNEEKMSKVIRHLESNLLYLQAVSKRMPMICRMTCSAEKVILKSQLPIALTGRYSSSRESSPEPATDVASQISPDYKLHPLSSFSAMRESIAEKHAPQSAKYSLTHPMSSSESALDMSLFSSMMSSGTDNWLFANQQGVLF</sequence>
<evidence type="ECO:0000256" key="4">
    <source>
        <dbReference type="ARBA" id="ARBA00023163"/>
    </source>
</evidence>
<dbReference type="CDD" id="cd00067">
    <property type="entry name" value="GAL4"/>
    <property type="match status" value="2"/>
</dbReference>
<reference evidence="8" key="1">
    <citation type="submission" date="2020-12" db="EMBL/GenBank/DDBJ databases">
        <title>Metabolic potential, ecology and presence of endohyphal bacteria is reflected in genomic diversity of Mucoromycotina.</title>
        <authorList>
            <person name="Muszewska A."/>
            <person name="Okrasinska A."/>
            <person name="Steczkiewicz K."/>
            <person name="Drgas O."/>
            <person name="Orlowska M."/>
            <person name="Perlinska-Lenart U."/>
            <person name="Aleksandrzak-Piekarczyk T."/>
            <person name="Szatraj K."/>
            <person name="Zielenkiewicz U."/>
            <person name="Pilsyk S."/>
            <person name="Malc E."/>
            <person name="Mieczkowski P."/>
            <person name="Kruszewska J.S."/>
            <person name="Biernat P."/>
            <person name="Pawlowska J."/>
        </authorList>
    </citation>
    <scope>NUCLEOTIDE SEQUENCE</scope>
    <source>
        <strain evidence="8">WA0000067209</strain>
    </source>
</reference>
<dbReference type="SUPFAM" id="SSF57701">
    <property type="entry name" value="Zn2/Cys6 DNA-binding domain"/>
    <property type="match status" value="2"/>
</dbReference>
<dbReference type="InterPro" id="IPR001138">
    <property type="entry name" value="Zn2Cys6_DnaBD"/>
</dbReference>
<keyword evidence="4" id="KW-0804">Transcription</keyword>
<dbReference type="EMBL" id="JAEPQZ010000005">
    <property type="protein sequence ID" value="KAG2181287.1"/>
    <property type="molecule type" value="Genomic_DNA"/>
</dbReference>
<proteinExistence type="predicted"/>
<dbReference type="GO" id="GO:0003677">
    <property type="term" value="F:DNA binding"/>
    <property type="evidence" value="ECO:0007669"/>
    <property type="project" value="InterPro"/>
</dbReference>
<dbReference type="PROSITE" id="PS00463">
    <property type="entry name" value="ZN2_CY6_FUNGAL_1"/>
    <property type="match status" value="2"/>
</dbReference>
<evidence type="ECO:0000256" key="6">
    <source>
        <dbReference type="SAM" id="MobiDB-lite"/>
    </source>
</evidence>
<dbReference type="InterPro" id="IPR007219">
    <property type="entry name" value="XnlR_reg_dom"/>
</dbReference>
<dbReference type="GO" id="GO:0000981">
    <property type="term" value="F:DNA-binding transcription factor activity, RNA polymerase II-specific"/>
    <property type="evidence" value="ECO:0007669"/>
    <property type="project" value="InterPro"/>
</dbReference>
<dbReference type="CDD" id="cd12148">
    <property type="entry name" value="fungal_TF_MHR"/>
    <property type="match status" value="1"/>
</dbReference>
<keyword evidence="3" id="KW-0805">Transcription regulation</keyword>
<dbReference type="PANTHER" id="PTHR47338:SF7">
    <property type="entry name" value="ZN(II)2CYS6 TRANSCRIPTION FACTOR (EUROFUNG)"/>
    <property type="match status" value="1"/>
</dbReference>
<dbReference type="SMART" id="SM00906">
    <property type="entry name" value="Fungal_trans"/>
    <property type="match status" value="1"/>
</dbReference>
<gene>
    <name evidence="8" type="ORF">INT43_008870</name>
</gene>
<dbReference type="Proteomes" id="UP000654370">
    <property type="component" value="Unassembled WGS sequence"/>
</dbReference>
<dbReference type="PANTHER" id="PTHR47338">
    <property type="entry name" value="ZN(II)2CYS6 TRANSCRIPTION FACTOR (EUROFUNG)-RELATED"/>
    <property type="match status" value="1"/>
</dbReference>
<feature type="region of interest" description="Disordered" evidence="6">
    <location>
        <begin position="596"/>
        <end position="615"/>
    </location>
</feature>
<dbReference type="GO" id="GO:0005634">
    <property type="term" value="C:nucleus"/>
    <property type="evidence" value="ECO:0007669"/>
    <property type="project" value="UniProtKB-SubCell"/>
</dbReference>